<proteinExistence type="predicted"/>
<dbReference type="InterPro" id="IPR052173">
    <property type="entry name" value="Beta-lactam_resp_regulator"/>
</dbReference>
<keyword evidence="5" id="KW-1185">Reference proteome</keyword>
<name>A0A845A798_9SPHN</name>
<sequence length="619" mass="65598">MSAATGLSGPASGTLASIGLGNAGLAGWLVDTFVYTGLLIGIVMLLRRPVARHFGPQVAYALWALPFLRLVMPPLVLPAWMAPAEPAAVDGSVAEAFVVILPAAGESVASAGAGLSPTELLVPLWLTGAAVFLALRVRSYILMRQDLLAEARPMGHAGTVRLVETPAVTAPVAFGIRDKVVALPVDFMGRIDRGARDMAIAHELAHHRGHDLLANLAAQPLLALHWFNPLAWWGWRAMRRDQEAACDARVVAGRARSERVAYAEVIAGFAAGQHLALAAPMASALTCPVLGEKSIIHRLRSLAMTEHSTTRRRLGIAAITTTALALPLTASISYARSDNPPGRGGEGSGVTQVADGMREFRQDTVEGDGSRQTVVIRVSEDGNDVSTRVVSTTRSDGDEAAAEHAAALADYDAEMADLDAELADLDAELADMDDAVQRDVRLAMAEARAQSREAVAEGRRAAAEVRRMAVVREGSSAGPDCMGENAVVERQLENGRRALIVCQSALNTQAISGLREALAEIRTDRDIPVAAREQVIRQIERTIEQMERGHRGAVRMELSVPVSAAIGTMSAARGMVMPPAPPTPPVAVSAPSHGSAGMAGTVWTVRMADSEVFLLHQER</sequence>
<evidence type="ECO:0000313" key="4">
    <source>
        <dbReference type="EMBL" id="MXO93409.1"/>
    </source>
</evidence>
<dbReference type="Proteomes" id="UP000460626">
    <property type="component" value="Unassembled WGS sequence"/>
</dbReference>
<feature type="coiled-coil region" evidence="1">
    <location>
        <begin position="401"/>
        <end position="435"/>
    </location>
</feature>
<dbReference type="RefSeq" id="WP_131452685.1">
    <property type="nucleotide sequence ID" value="NZ_BMJK01000001.1"/>
</dbReference>
<evidence type="ECO:0000256" key="2">
    <source>
        <dbReference type="SAM" id="Phobius"/>
    </source>
</evidence>
<keyword evidence="2" id="KW-0472">Membrane</keyword>
<dbReference type="PANTHER" id="PTHR34978:SF3">
    <property type="entry name" value="SLR0241 PROTEIN"/>
    <property type="match status" value="1"/>
</dbReference>
<dbReference type="EMBL" id="WTYH01000001">
    <property type="protein sequence ID" value="MXO93409.1"/>
    <property type="molecule type" value="Genomic_DNA"/>
</dbReference>
<organism evidence="4 5">
    <name type="scientific">Aurantiacibacter arachoides</name>
    <dbReference type="NCBI Taxonomy" id="1850444"/>
    <lineage>
        <taxon>Bacteria</taxon>
        <taxon>Pseudomonadati</taxon>
        <taxon>Pseudomonadota</taxon>
        <taxon>Alphaproteobacteria</taxon>
        <taxon>Sphingomonadales</taxon>
        <taxon>Erythrobacteraceae</taxon>
        <taxon>Aurantiacibacter</taxon>
    </lineage>
</organism>
<dbReference type="InterPro" id="IPR008756">
    <property type="entry name" value="Peptidase_M56"/>
</dbReference>
<dbReference type="OrthoDB" id="1628901at2"/>
<evidence type="ECO:0000259" key="3">
    <source>
        <dbReference type="Pfam" id="PF05569"/>
    </source>
</evidence>
<evidence type="ECO:0000313" key="5">
    <source>
        <dbReference type="Proteomes" id="UP000460626"/>
    </source>
</evidence>
<dbReference type="PANTHER" id="PTHR34978">
    <property type="entry name" value="POSSIBLE SENSOR-TRANSDUCER PROTEIN BLAR"/>
    <property type="match status" value="1"/>
</dbReference>
<dbReference type="AlphaFoldDB" id="A0A845A798"/>
<feature type="transmembrane region" description="Helical" evidence="2">
    <location>
        <begin position="58"/>
        <end position="81"/>
    </location>
</feature>
<feature type="transmembrane region" description="Helical" evidence="2">
    <location>
        <begin position="314"/>
        <end position="335"/>
    </location>
</feature>
<keyword evidence="1" id="KW-0175">Coiled coil</keyword>
<keyword evidence="2" id="KW-0812">Transmembrane</keyword>
<dbReference type="Pfam" id="PF05569">
    <property type="entry name" value="Peptidase_M56"/>
    <property type="match status" value="1"/>
</dbReference>
<feature type="domain" description="Peptidase M56" evidence="3">
    <location>
        <begin position="32"/>
        <end position="275"/>
    </location>
</feature>
<gene>
    <name evidence="4" type="ORF">GRI62_07295</name>
</gene>
<protein>
    <recommendedName>
        <fullName evidence="3">Peptidase M56 domain-containing protein</fullName>
    </recommendedName>
</protein>
<evidence type="ECO:0000256" key="1">
    <source>
        <dbReference type="SAM" id="Coils"/>
    </source>
</evidence>
<feature type="transmembrane region" description="Helical" evidence="2">
    <location>
        <begin position="26"/>
        <end position="46"/>
    </location>
</feature>
<dbReference type="CDD" id="cd07341">
    <property type="entry name" value="M56_BlaR1_MecR1_like"/>
    <property type="match status" value="1"/>
</dbReference>
<feature type="transmembrane region" description="Helical" evidence="2">
    <location>
        <begin position="120"/>
        <end position="137"/>
    </location>
</feature>
<accession>A0A845A798</accession>
<comment type="caution">
    <text evidence="4">The sequence shown here is derived from an EMBL/GenBank/DDBJ whole genome shotgun (WGS) entry which is preliminary data.</text>
</comment>
<keyword evidence="2" id="KW-1133">Transmembrane helix</keyword>
<reference evidence="4 5" key="1">
    <citation type="submission" date="2019-12" db="EMBL/GenBank/DDBJ databases">
        <title>Genomic-based taxomic classification of the family Erythrobacteraceae.</title>
        <authorList>
            <person name="Xu L."/>
        </authorList>
    </citation>
    <scope>NUCLEOTIDE SEQUENCE [LARGE SCALE GENOMIC DNA]</scope>
    <source>
        <strain evidence="4 5">RC4-10-4</strain>
    </source>
</reference>